<dbReference type="AlphaFoldDB" id="A0A8J2FSD2"/>
<evidence type="ECO:0000313" key="1">
    <source>
        <dbReference type="EMBL" id="CAF0695770.1"/>
    </source>
</evidence>
<protein>
    <submittedName>
        <fullName evidence="1">Uncharacterized protein</fullName>
    </submittedName>
</protein>
<keyword evidence="2" id="KW-1185">Reference proteome</keyword>
<name>A0A8J2FSD2_9BACT</name>
<reference evidence="1" key="1">
    <citation type="submission" date="2021-02" db="EMBL/GenBank/DDBJ databases">
        <authorList>
            <person name="Cremers G."/>
            <person name="Picone N."/>
        </authorList>
    </citation>
    <scope>NUCLEOTIDE SEQUENCE</scope>
    <source>
        <strain evidence="1">PQ17</strain>
    </source>
</reference>
<gene>
    <name evidence="1" type="ORF">MPNT_20006</name>
</gene>
<organism evidence="1 2">
    <name type="scientific">Candidatus Methylacidithermus pantelleriae</name>
    <dbReference type="NCBI Taxonomy" id="2744239"/>
    <lineage>
        <taxon>Bacteria</taxon>
        <taxon>Pseudomonadati</taxon>
        <taxon>Verrucomicrobiota</taxon>
        <taxon>Methylacidiphilae</taxon>
        <taxon>Methylacidiphilales</taxon>
        <taxon>Methylacidiphilaceae</taxon>
        <taxon>Candidatus Methylacidithermus</taxon>
    </lineage>
</organism>
<accession>A0A8J2FSD2</accession>
<evidence type="ECO:0000313" key="2">
    <source>
        <dbReference type="Proteomes" id="UP000663859"/>
    </source>
</evidence>
<comment type="caution">
    <text evidence="1">The sequence shown here is derived from an EMBL/GenBank/DDBJ whole genome shotgun (WGS) entry which is preliminary data.</text>
</comment>
<sequence>MSSVSITVCVIRTECVLGCRHVRLAGVGTYRNGKVYRQVGVRPSYRVGEKVETSDWANGSRPSVKTHEVVRTSLKGQKFLRLEGLQVGDRLDDGG</sequence>
<dbReference type="Proteomes" id="UP000663859">
    <property type="component" value="Unassembled WGS sequence"/>
</dbReference>
<dbReference type="EMBL" id="CAJNOB010000012">
    <property type="protein sequence ID" value="CAF0695770.1"/>
    <property type="molecule type" value="Genomic_DNA"/>
</dbReference>
<proteinExistence type="predicted"/>
<dbReference type="RefSeq" id="WP_214096284.1">
    <property type="nucleotide sequence ID" value="NZ_CAJNOB010000012.1"/>
</dbReference>